<sequence length="286" mass="31955">MKKILLFILFISSSETVFSQKVENMRRVEVDGFFTNPLVSPDGTKVLLTGHHLKGVYILNLVTNETIQVTDRDGSGYGYSWDLNNDVVYFKQKEEKEFLYQAKSYAYTLSSKQLIARPDLEANALVAYHGQTSSDKSNIVVSTNLTTLKIEAQDLVSNRKWIVTNDEGQFYNALLSPDGTKVAVHKGADLYIYPIEGATSGKKIGVGLATSWTKDGKNLIGFIDESEDGHTVSNSDLLWFDVEKGSVKKITSTEVFLEMYPTFINENKILFAEDKSGALYIANLKM</sequence>
<dbReference type="EMBL" id="HE774682">
    <property type="protein sequence ID" value="CCG53101.1"/>
    <property type="molecule type" value="Genomic_DNA"/>
</dbReference>
<accession>H8XVD1</accession>
<gene>
    <name evidence="1" type="ordered locus">KQS_05685</name>
</gene>
<reference evidence="2" key="2">
    <citation type="submission" date="2012-03" db="EMBL/GenBank/DDBJ databases">
        <title>Complete genome sequence of Flavobacterium indicum GPTSA100-9T, isolated from warm spring water.</title>
        <authorList>
            <person name="Barbier P."/>
            <person name="Houel A."/>
            <person name="Loux V."/>
            <person name="Poulain J."/>
            <person name="Bernardet J.-F."/>
            <person name="Touchon M."/>
            <person name="Duchaud E."/>
        </authorList>
    </citation>
    <scope>NUCLEOTIDE SEQUENCE [LARGE SCALE GENOMIC DNA]</scope>
    <source>
        <strain evidence="2">DSM 17447 / CIP 109464 / GPTSA100-9</strain>
    </source>
</reference>
<evidence type="ECO:0000313" key="2">
    <source>
        <dbReference type="Proteomes" id="UP000007599"/>
    </source>
</evidence>
<dbReference type="HOGENOM" id="CLU_972363_0_0_10"/>
<protein>
    <submittedName>
        <fullName evidence="1">Uncharacterized protein</fullName>
    </submittedName>
</protein>
<dbReference type="SUPFAM" id="SSF82171">
    <property type="entry name" value="DPP6 N-terminal domain-like"/>
    <property type="match status" value="1"/>
</dbReference>
<organism evidence="1 2">
    <name type="scientific">Flavobacterium indicum (strain DSM 17447 / CIP 109464 / GPTSA100-9)</name>
    <dbReference type="NCBI Taxonomy" id="1094466"/>
    <lineage>
        <taxon>Bacteria</taxon>
        <taxon>Pseudomonadati</taxon>
        <taxon>Bacteroidota</taxon>
        <taxon>Flavobacteriia</taxon>
        <taxon>Flavobacteriales</taxon>
        <taxon>Flavobacteriaceae</taxon>
        <taxon>Flavobacterium</taxon>
    </lineage>
</organism>
<proteinExistence type="predicted"/>
<evidence type="ECO:0000313" key="1">
    <source>
        <dbReference type="EMBL" id="CCG53101.1"/>
    </source>
</evidence>
<name>H8XVD1_FLAIG</name>
<dbReference type="OrthoDB" id="8432779at2"/>
<dbReference type="InterPro" id="IPR011042">
    <property type="entry name" value="6-blade_b-propeller_TolB-like"/>
</dbReference>
<dbReference type="eggNOG" id="COG0823">
    <property type="taxonomic scope" value="Bacteria"/>
</dbReference>
<dbReference type="Gene3D" id="2.120.10.30">
    <property type="entry name" value="TolB, C-terminal domain"/>
    <property type="match status" value="1"/>
</dbReference>
<dbReference type="KEGG" id="fin:KQS_05685"/>
<keyword evidence="2" id="KW-1185">Reference proteome</keyword>
<dbReference type="Proteomes" id="UP000007599">
    <property type="component" value="Chromosome I"/>
</dbReference>
<dbReference type="STRING" id="1094466.KQS_05685"/>
<dbReference type="AlphaFoldDB" id="H8XVD1"/>
<dbReference type="RefSeq" id="WP_014388228.1">
    <property type="nucleotide sequence ID" value="NC_017025.1"/>
</dbReference>
<reference evidence="1 2" key="1">
    <citation type="journal article" date="2012" name="J. Bacteriol.">
        <title>Complete Genome Sequence of Flavobacterium indicum GPSTA100-9T, Isolated from Warm Spring Water.</title>
        <authorList>
            <person name="Barbier P."/>
            <person name="Houel A."/>
            <person name="Loux V."/>
            <person name="Poulain J."/>
            <person name="Bernardet J.F."/>
            <person name="Touchon M."/>
            <person name="Duchaud E."/>
        </authorList>
    </citation>
    <scope>NUCLEOTIDE SEQUENCE [LARGE SCALE GENOMIC DNA]</scope>
    <source>
        <strain evidence="2">DSM 17447 / CIP 109464 / GPTSA100-9</strain>
    </source>
</reference>
<dbReference type="PATRIC" id="fig|1094466.5.peg.1115"/>